<dbReference type="PANTHER" id="PTHR35179:SF1">
    <property type="entry name" value="INTEGRAL MEMBRANE PROTEIN"/>
    <property type="match status" value="1"/>
</dbReference>
<keyword evidence="2" id="KW-0472">Membrane</keyword>
<dbReference type="RefSeq" id="XP_040793492.1">
    <property type="nucleotide sequence ID" value="XM_040934557.1"/>
</dbReference>
<dbReference type="AlphaFoldDB" id="A0A9P4GTD1"/>
<feature type="transmembrane region" description="Helical" evidence="2">
    <location>
        <begin position="112"/>
        <end position="134"/>
    </location>
</feature>
<keyword evidence="2" id="KW-0812">Transmembrane</keyword>
<name>A0A9P4GTD1_9PLEO</name>
<feature type="region of interest" description="Disordered" evidence="1">
    <location>
        <begin position="250"/>
        <end position="303"/>
    </location>
</feature>
<dbReference type="GeneID" id="63851808"/>
<gene>
    <name evidence="3" type="ORF">K460DRAFT_373064</name>
</gene>
<feature type="transmembrane region" description="Helical" evidence="2">
    <location>
        <begin position="12"/>
        <end position="30"/>
    </location>
</feature>
<feature type="region of interest" description="Disordered" evidence="1">
    <location>
        <begin position="335"/>
        <end position="358"/>
    </location>
</feature>
<dbReference type="PANTHER" id="PTHR35179">
    <property type="entry name" value="PROTEIN CBG02620"/>
    <property type="match status" value="1"/>
</dbReference>
<keyword evidence="2" id="KW-1133">Transmembrane helix</keyword>
<accession>A0A9P4GTD1</accession>
<protein>
    <submittedName>
        <fullName evidence="3">Uncharacterized protein</fullName>
    </submittedName>
</protein>
<evidence type="ECO:0000313" key="3">
    <source>
        <dbReference type="EMBL" id="KAF1850929.1"/>
    </source>
</evidence>
<evidence type="ECO:0000256" key="1">
    <source>
        <dbReference type="SAM" id="MobiDB-lite"/>
    </source>
</evidence>
<dbReference type="Proteomes" id="UP000800039">
    <property type="component" value="Unassembled WGS sequence"/>
</dbReference>
<keyword evidence="4" id="KW-1185">Reference proteome</keyword>
<feature type="compositionally biased region" description="Polar residues" evidence="1">
    <location>
        <begin position="277"/>
        <end position="292"/>
    </location>
</feature>
<organism evidence="3 4">
    <name type="scientific">Cucurbitaria berberidis CBS 394.84</name>
    <dbReference type="NCBI Taxonomy" id="1168544"/>
    <lineage>
        <taxon>Eukaryota</taxon>
        <taxon>Fungi</taxon>
        <taxon>Dikarya</taxon>
        <taxon>Ascomycota</taxon>
        <taxon>Pezizomycotina</taxon>
        <taxon>Dothideomycetes</taxon>
        <taxon>Pleosporomycetidae</taxon>
        <taxon>Pleosporales</taxon>
        <taxon>Pleosporineae</taxon>
        <taxon>Cucurbitariaceae</taxon>
        <taxon>Cucurbitaria</taxon>
    </lineage>
</organism>
<dbReference type="OrthoDB" id="3205825at2759"/>
<evidence type="ECO:0000256" key="2">
    <source>
        <dbReference type="SAM" id="Phobius"/>
    </source>
</evidence>
<proteinExistence type="predicted"/>
<feature type="transmembrane region" description="Helical" evidence="2">
    <location>
        <begin position="154"/>
        <end position="171"/>
    </location>
</feature>
<comment type="caution">
    <text evidence="3">The sequence shown here is derived from an EMBL/GenBank/DDBJ whole genome shotgun (WGS) entry which is preliminary data.</text>
</comment>
<feature type="transmembrane region" description="Helical" evidence="2">
    <location>
        <begin position="191"/>
        <end position="214"/>
    </location>
</feature>
<feature type="transmembrane region" description="Helical" evidence="2">
    <location>
        <begin position="72"/>
        <end position="91"/>
    </location>
</feature>
<evidence type="ECO:0000313" key="4">
    <source>
        <dbReference type="Proteomes" id="UP000800039"/>
    </source>
</evidence>
<sequence>MSNTVQDYQLAALAAGFTIGFGFLTVWEAVKQTRRNRNPLRSGYIYMVWGEVLANIGIGVIGWLFLNGRLGPTIPVLFCILLFWVFEIQLLMQIIINRIALIAEHRSTVRNLKWGTVILITAINIAVFCIWIPAHVLPPVSQTFVKINNVWDKISKVLILIVDAGLNWYFLRTVKLRLVQQHGLTKYAPLVGFNAKLMVVSIAMDALLIGLMFLKNQVVYIQFHPVAYMVKLNIEMSMASLVVRLAQGKPQNDMDPEQYSSTDPNSHSRSAHHHRSGQNGNRNHSNAIQLSSRPKKGVSTMVSSGLSKIDSDESLGGIECRTDLNVVVEDIKTAKDFSGDGSSRSSHEAPHSVFGDETPLHKNSVRVMERQL</sequence>
<dbReference type="EMBL" id="ML976614">
    <property type="protein sequence ID" value="KAF1850929.1"/>
    <property type="molecule type" value="Genomic_DNA"/>
</dbReference>
<feature type="transmembrane region" description="Helical" evidence="2">
    <location>
        <begin position="42"/>
        <end position="66"/>
    </location>
</feature>
<reference evidence="3" key="1">
    <citation type="submission" date="2020-01" db="EMBL/GenBank/DDBJ databases">
        <authorList>
            <consortium name="DOE Joint Genome Institute"/>
            <person name="Haridas S."/>
            <person name="Albert R."/>
            <person name="Binder M."/>
            <person name="Bloem J."/>
            <person name="Labutti K."/>
            <person name="Salamov A."/>
            <person name="Andreopoulos B."/>
            <person name="Baker S.E."/>
            <person name="Barry K."/>
            <person name="Bills G."/>
            <person name="Bluhm B.H."/>
            <person name="Cannon C."/>
            <person name="Castanera R."/>
            <person name="Culley D.E."/>
            <person name="Daum C."/>
            <person name="Ezra D."/>
            <person name="Gonzalez J.B."/>
            <person name="Henrissat B."/>
            <person name="Kuo A."/>
            <person name="Liang C."/>
            <person name="Lipzen A."/>
            <person name="Lutzoni F."/>
            <person name="Magnuson J."/>
            <person name="Mondo S."/>
            <person name="Nolan M."/>
            <person name="Ohm R."/>
            <person name="Pangilinan J."/>
            <person name="Park H.-J."/>
            <person name="Ramirez L."/>
            <person name="Alfaro M."/>
            <person name="Sun H."/>
            <person name="Tritt A."/>
            <person name="Yoshinaga Y."/>
            <person name="Zwiers L.-H."/>
            <person name="Turgeon B.G."/>
            <person name="Goodwin S.B."/>
            <person name="Spatafora J.W."/>
            <person name="Crous P.W."/>
            <person name="Grigoriev I.V."/>
        </authorList>
    </citation>
    <scope>NUCLEOTIDE SEQUENCE</scope>
    <source>
        <strain evidence="3">CBS 394.84</strain>
    </source>
</reference>